<dbReference type="EMBL" id="BARU01006669">
    <property type="protein sequence ID" value="GAH35242.1"/>
    <property type="molecule type" value="Genomic_DNA"/>
</dbReference>
<protein>
    <submittedName>
        <fullName evidence="1">Uncharacterized protein</fullName>
    </submittedName>
</protein>
<feature type="non-terminal residue" evidence="1">
    <location>
        <position position="1"/>
    </location>
</feature>
<reference evidence="1" key="1">
    <citation type="journal article" date="2014" name="Front. Microbiol.">
        <title>High frequency of phylogenetically diverse reductive dehalogenase-homologous genes in deep subseafloor sedimentary metagenomes.</title>
        <authorList>
            <person name="Kawai M."/>
            <person name="Futagami T."/>
            <person name="Toyoda A."/>
            <person name="Takaki Y."/>
            <person name="Nishi S."/>
            <person name="Hori S."/>
            <person name="Arai W."/>
            <person name="Tsubouchi T."/>
            <person name="Morono Y."/>
            <person name="Uchiyama I."/>
            <person name="Ito T."/>
            <person name="Fujiyama A."/>
            <person name="Inagaki F."/>
            <person name="Takami H."/>
        </authorList>
    </citation>
    <scope>NUCLEOTIDE SEQUENCE</scope>
    <source>
        <strain evidence="1">Expedition CK06-06</strain>
    </source>
</reference>
<comment type="caution">
    <text evidence="1">The sequence shown here is derived from an EMBL/GenBank/DDBJ whole genome shotgun (WGS) entry which is preliminary data.</text>
</comment>
<sequence length="192" mass="22011">TIYAEIFGVDETQIIKAAEALQTEMNEDEREQLTMLIYGPKDETTARAWIRVQRENLAEQTHNPATIETQGETDIETQGETDKEFVAFARFSQEPDEDSLGENARSALDWENTGEKFMSPKQRMLAGEMYRRTKGKQLDEKHFTMSPGSRSEHGSVPCLRFTPASNEIRLGNVRPEFRGQYYGVRRIVSKEL</sequence>
<name>X1ERM9_9ZZZZ</name>
<evidence type="ECO:0000313" key="1">
    <source>
        <dbReference type="EMBL" id="GAH35242.1"/>
    </source>
</evidence>
<accession>X1ERM9</accession>
<dbReference type="AlphaFoldDB" id="X1ERM9"/>
<gene>
    <name evidence="1" type="ORF">S03H2_13134</name>
</gene>
<proteinExistence type="predicted"/>
<organism evidence="1">
    <name type="scientific">marine sediment metagenome</name>
    <dbReference type="NCBI Taxonomy" id="412755"/>
    <lineage>
        <taxon>unclassified sequences</taxon>
        <taxon>metagenomes</taxon>
        <taxon>ecological metagenomes</taxon>
    </lineage>
</organism>